<evidence type="ECO:0000256" key="4">
    <source>
        <dbReference type="ARBA" id="ARBA00022618"/>
    </source>
</evidence>
<evidence type="ECO:0000256" key="9">
    <source>
        <dbReference type="ARBA" id="ARBA00033158"/>
    </source>
</evidence>
<dbReference type="Proteomes" id="UP001154312">
    <property type="component" value="Unassembled WGS sequence"/>
</dbReference>
<evidence type="ECO:0000313" key="11">
    <source>
        <dbReference type="Proteomes" id="UP001154312"/>
    </source>
</evidence>
<evidence type="ECO:0000256" key="2">
    <source>
        <dbReference type="ARBA" id="ARBA00015195"/>
    </source>
</evidence>
<comment type="subunit">
    <text evidence="8">Homodimer. Interacts with FtsZ.</text>
</comment>
<dbReference type="RefSeq" id="WP_277442650.1">
    <property type="nucleotide sequence ID" value="NZ_JAKOAV010000004.1"/>
</dbReference>
<protein>
    <recommendedName>
        <fullName evidence="2">Cell division protein ZapA</fullName>
    </recommendedName>
    <alternativeName>
        <fullName evidence="9">Z ring-associated protein ZapA</fullName>
    </alternativeName>
</protein>
<evidence type="ECO:0000256" key="8">
    <source>
        <dbReference type="ARBA" id="ARBA00026068"/>
    </source>
</evidence>
<keyword evidence="11" id="KW-1185">Reference proteome</keyword>
<sequence length="86" mass="10101">MSEEREFRVEVEIFGEYYTLKGDSSPAQMLKVAQYVNHKMKQLTERNPKLSKSQVAMLAALNMADELIKLREEYENMVRMLEPESK</sequence>
<dbReference type="PANTHER" id="PTHR34981">
    <property type="entry name" value="CELL DIVISION PROTEIN ZAPA"/>
    <property type="match status" value="1"/>
</dbReference>
<dbReference type="Gene3D" id="6.10.250.790">
    <property type="match status" value="1"/>
</dbReference>
<accession>A0A9X4H2M8</accession>
<evidence type="ECO:0000313" key="10">
    <source>
        <dbReference type="EMBL" id="MDF9407413.1"/>
    </source>
</evidence>
<organism evidence="10 11">
    <name type="scientific">Pelotomaculum isophthalicicum JI</name>
    <dbReference type="NCBI Taxonomy" id="947010"/>
    <lineage>
        <taxon>Bacteria</taxon>
        <taxon>Bacillati</taxon>
        <taxon>Bacillota</taxon>
        <taxon>Clostridia</taxon>
        <taxon>Eubacteriales</taxon>
        <taxon>Desulfotomaculaceae</taxon>
        <taxon>Pelotomaculum</taxon>
    </lineage>
</organism>
<dbReference type="GO" id="GO:0000921">
    <property type="term" value="P:septin ring assembly"/>
    <property type="evidence" value="ECO:0007669"/>
    <property type="project" value="TreeGrafter"/>
</dbReference>
<evidence type="ECO:0000256" key="3">
    <source>
        <dbReference type="ARBA" id="ARBA00022490"/>
    </source>
</evidence>
<dbReference type="GO" id="GO:0032153">
    <property type="term" value="C:cell division site"/>
    <property type="evidence" value="ECO:0007669"/>
    <property type="project" value="TreeGrafter"/>
</dbReference>
<gene>
    <name evidence="10" type="primary">zapA</name>
    <name evidence="10" type="ORF">L7E55_03400</name>
</gene>
<dbReference type="GO" id="GO:0005829">
    <property type="term" value="C:cytosol"/>
    <property type="evidence" value="ECO:0007669"/>
    <property type="project" value="TreeGrafter"/>
</dbReference>
<keyword evidence="4 10" id="KW-0132">Cell division</keyword>
<evidence type="ECO:0000256" key="6">
    <source>
        <dbReference type="ARBA" id="ARBA00023306"/>
    </source>
</evidence>
<dbReference type="InterPro" id="IPR053712">
    <property type="entry name" value="Bac_CellDiv_Activator"/>
</dbReference>
<dbReference type="InterPro" id="IPR007838">
    <property type="entry name" value="Cell_div_ZapA-like"/>
</dbReference>
<dbReference type="InterPro" id="IPR036192">
    <property type="entry name" value="Cell_div_ZapA-like_sf"/>
</dbReference>
<reference evidence="10" key="1">
    <citation type="submission" date="2022-02" db="EMBL/GenBank/DDBJ databases">
        <authorList>
            <person name="Leng L."/>
        </authorList>
    </citation>
    <scope>NUCLEOTIDE SEQUENCE</scope>
    <source>
        <strain evidence="10">JI</strain>
    </source>
</reference>
<comment type="caution">
    <text evidence="10">The sequence shown here is derived from an EMBL/GenBank/DDBJ whole genome shotgun (WGS) entry which is preliminary data.</text>
</comment>
<dbReference type="PANTHER" id="PTHR34981:SF1">
    <property type="entry name" value="CELL DIVISION PROTEIN ZAPA"/>
    <property type="match status" value="1"/>
</dbReference>
<proteinExistence type="predicted"/>
<dbReference type="SUPFAM" id="SSF102829">
    <property type="entry name" value="Cell division protein ZapA-like"/>
    <property type="match status" value="1"/>
</dbReference>
<comment type="function">
    <text evidence="7">Activator of cell division through the inhibition of FtsZ GTPase activity, therefore promoting FtsZ assembly into bundles of protofilaments necessary for the formation of the division Z ring. It is recruited early at mid-cell but it is not essential for cell division.</text>
</comment>
<keyword evidence="5" id="KW-0717">Septation</keyword>
<comment type="subcellular location">
    <subcellularLocation>
        <location evidence="1">Cytoplasm</location>
    </subcellularLocation>
</comment>
<evidence type="ECO:0000256" key="7">
    <source>
        <dbReference type="ARBA" id="ARBA00024910"/>
    </source>
</evidence>
<dbReference type="GO" id="GO:0043093">
    <property type="term" value="P:FtsZ-dependent cytokinesis"/>
    <property type="evidence" value="ECO:0007669"/>
    <property type="project" value="TreeGrafter"/>
</dbReference>
<dbReference type="AlphaFoldDB" id="A0A9X4H2M8"/>
<dbReference type="Pfam" id="PF05164">
    <property type="entry name" value="ZapA"/>
    <property type="match status" value="1"/>
</dbReference>
<dbReference type="GO" id="GO:0000917">
    <property type="term" value="P:division septum assembly"/>
    <property type="evidence" value="ECO:0007669"/>
    <property type="project" value="UniProtKB-KW"/>
</dbReference>
<keyword evidence="6" id="KW-0131">Cell cycle</keyword>
<evidence type="ECO:0000256" key="1">
    <source>
        <dbReference type="ARBA" id="ARBA00004496"/>
    </source>
</evidence>
<keyword evidence="3" id="KW-0963">Cytoplasm</keyword>
<evidence type="ECO:0000256" key="5">
    <source>
        <dbReference type="ARBA" id="ARBA00023210"/>
    </source>
</evidence>
<dbReference type="GO" id="GO:0030428">
    <property type="term" value="C:cell septum"/>
    <property type="evidence" value="ECO:0007669"/>
    <property type="project" value="TreeGrafter"/>
</dbReference>
<dbReference type="EMBL" id="JAKOAV010000004">
    <property type="protein sequence ID" value="MDF9407413.1"/>
    <property type="molecule type" value="Genomic_DNA"/>
</dbReference>
<name>A0A9X4H2M8_9FIRM</name>